<evidence type="ECO:0000313" key="9">
    <source>
        <dbReference type="EMBL" id="ORV90531.1"/>
    </source>
</evidence>
<keyword evidence="2" id="KW-1003">Cell membrane</keyword>
<dbReference type="PANTHER" id="PTHR30250:SF11">
    <property type="entry name" value="O-ANTIGEN TRANSPORTER-RELATED"/>
    <property type="match status" value="1"/>
</dbReference>
<dbReference type="EMBL" id="LQPC01000020">
    <property type="protein sequence ID" value="ORV90531.1"/>
    <property type="molecule type" value="Genomic_DNA"/>
</dbReference>
<evidence type="ECO:0008006" key="12">
    <source>
        <dbReference type="Google" id="ProtNLM"/>
    </source>
</evidence>
<evidence type="ECO:0000313" key="8">
    <source>
        <dbReference type="EMBL" id="MCZ0730119.1"/>
    </source>
</evidence>
<comment type="subcellular location">
    <subcellularLocation>
        <location evidence="1">Cell membrane</location>
        <topology evidence="1">Multi-pass membrane protein</topology>
    </subcellularLocation>
</comment>
<evidence type="ECO:0000313" key="10">
    <source>
        <dbReference type="Proteomes" id="UP000193622"/>
    </source>
</evidence>
<reference evidence="8" key="2">
    <citation type="submission" date="2022-12" db="EMBL/GenBank/DDBJ databases">
        <title>Whole genome sequence of Mycolicibacterium iranicum strain SBH312.</title>
        <authorList>
            <person name="Jani J."/>
            <person name="Arifin Mustapha Z."/>
            <person name="Ahmed K."/>
            <person name="Kai Ling C."/>
        </authorList>
    </citation>
    <scope>NUCLEOTIDE SEQUENCE</scope>
    <source>
        <strain evidence="8">SBH312</strain>
    </source>
</reference>
<feature type="transmembrane region" description="Helical" evidence="7">
    <location>
        <begin position="235"/>
        <end position="255"/>
    </location>
</feature>
<feature type="transmembrane region" description="Helical" evidence="7">
    <location>
        <begin position="392"/>
        <end position="415"/>
    </location>
</feature>
<sequence length="456" mass="47605">MTAIRTQISRSMFGNSIALLATAQITAGLGYVFWMVCAQKFPAAVIGVSNTVIAAMTLVAMLTVSGFVPMLTRKLPGADIEERSGLCSTAFVLTVTLSGAAGAASALFLPDRMHAAIGTGWLVLLISTGTMASSMVLVVGAALLGIRRAELSLFSDVAGSISRLCALATVVAAGLVAVGMVDAGARTILGIWVGSLMLSAGVAVSLLVRAQPGFRFRPHLKWLHRVRRSVGWDHLAMLAVRTPPFLIPILASAVFHAEELGYLAMTTMIASAFFAVGSAVSNALLADCAGDPRRLQIQVRRAFRLISMLLLPPVVITCIFAREVLSFFGPGYAQHSPLLILLLLATLPDALTNVAVAILRVRRRLPIVAAITVTGSVLIIGGAWVAMQRFGVLGAGLAVLVAHTLIAIAFSVVGLRSFIKQGRTVEGSPLHSSPQITPSAPSAVDTPGDSDAGVAR</sequence>
<accession>A0A1X1WVA7</accession>
<feature type="transmembrane region" description="Helical" evidence="7">
    <location>
        <begin position="365"/>
        <end position="386"/>
    </location>
</feature>
<feature type="region of interest" description="Disordered" evidence="6">
    <location>
        <begin position="426"/>
        <end position="456"/>
    </location>
</feature>
<evidence type="ECO:0000256" key="6">
    <source>
        <dbReference type="SAM" id="MobiDB-lite"/>
    </source>
</evidence>
<dbReference type="AlphaFoldDB" id="A0A1X1WVA7"/>
<gene>
    <name evidence="9" type="ORF">AWC12_07230</name>
    <name evidence="8" type="ORF">OY187_18900</name>
</gene>
<keyword evidence="5 7" id="KW-0472">Membrane</keyword>
<dbReference type="PANTHER" id="PTHR30250">
    <property type="entry name" value="PST FAMILY PREDICTED COLANIC ACID TRANSPORTER"/>
    <property type="match status" value="1"/>
</dbReference>
<feature type="transmembrane region" description="Helical" evidence="7">
    <location>
        <begin position="121"/>
        <end position="144"/>
    </location>
</feature>
<organism evidence="9 10">
    <name type="scientific">Mycolicibacterium iranicum</name>
    <name type="common">Mycobacterium iranicum</name>
    <dbReference type="NCBI Taxonomy" id="912594"/>
    <lineage>
        <taxon>Bacteria</taxon>
        <taxon>Bacillati</taxon>
        <taxon>Actinomycetota</taxon>
        <taxon>Actinomycetes</taxon>
        <taxon>Mycobacteriales</taxon>
        <taxon>Mycobacteriaceae</taxon>
        <taxon>Mycolicibacterium</taxon>
    </lineage>
</organism>
<proteinExistence type="predicted"/>
<feature type="transmembrane region" description="Helical" evidence="7">
    <location>
        <begin position="337"/>
        <end position="358"/>
    </location>
</feature>
<dbReference type="Proteomes" id="UP000193622">
    <property type="component" value="Unassembled WGS sequence"/>
</dbReference>
<name>A0A1X1WVA7_MYCIR</name>
<dbReference type="EMBL" id="JAPQYE010000008">
    <property type="protein sequence ID" value="MCZ0730119.1"/>
    <property type="molecule type" value="Genomic_DNA"/>
</dbReference>
<keyword evidence="4 7" id="KW-1133">Transmembrane helix</keyword>
<dbReference type="Proteomes" id="UP001084650">
    <property type="component" value="Unassembled WGS sequence"/>
</dbReference>
<dbReference type="GO" id="GO:0005886">
    <property type="term" value="C:plasma membrane"/>
    <property type="evidence" value="ECO:0007669"/>
    <property type="project" value="UniProtKB-SubCell"/>
</dbReference>
<evidence type="ECO:0000256" key="7">
    <source>
        <dbReference type="SAM" id="Phobius"/>
    </source>
</evidence>
<comment type="caution">
    <text evidence="9">The sequence shown here is derived from an EMBL/GenBank/DDBJ whole genome shotgun (WGS) entry which is preliminary data.</text>
</comment>
<evidence type="ECO:0000256" key="2">
    <source>
        <dbReference type="ARBA" id="ARBA00022475"/>
    </source>
</evidence>
<feature type="transmembrane region" description="Helical" evidence="7">
    <location>
        <begin position="187"/>
        <end position="208"/>
    </location>
</feature>
<feature type="transmembrane region" description="Helical" evidence="7">
    <location>
        <begin position="261"/>
        <end position="285"/>
    </location>
</feature>
<feature type="transmembrane region" description="Helical" evidence="7">
    <location>
        <begin position="85"/>
        <end position="109"/>
    </location>
</feature>
<evidence type="ECO:0000256" key="3">
    <source>
        <dbReference type="ARBA" id="ARBA00022692"/>
    </source>
</evidence>
<feature type="transmembrane region" description="Helical" evidence="7">
    <location>
        <begin position="12"/>
        <end position="35"/>
    </location>
</feature>
<feature type="transmembrane region" description="Helical" evidence="7">
    <location>
        <begin position="305"/>
        <end position="325"/>
    </location>
</feature>
<protein>
    <recommendedName>
        <fullName evidence="12">Polysaccharide biosynthesis protein C-terminal domain-containing protein</fullName>
    </recommendedName>
</protein>
<keyword evidence="3 7" id="KW-0812">Transmembrane</keyword>
<dbReference type="RefSeq" id="WP_085173031.1">
    <property type="nucleotide sequence ID" value="NZ_JAPQYE010000008.1"/>
</dbReference>
<feature type="transmembrane region" description="Helical" evidence="7">
    <location>
        <begin position="41"/>
        <end position="64"/>
    </location>
</feature>
<feature type="transmembrane region" description="Helical" evidence="7">
    <location>
        <begin position="164"/>
        <end position="181"/>
    </location>
</feature>
<dbReference type="InterPro" id="IPR050833">
    <property type="entry name" value="Poly_Biosynth_Transport"/>
</dbReference>
<feature type="compositionally biased region" description="Polar residues" evidence="6">
    <location>
        <begin position="430"/>
        <end position="440"/>
    </location>
</feature>
<evidence type="ECO:0000256" key="4">
    <source>
        <dbReference type="ARBA" id="ARBA00022989"/>
    </source>
</evidence>
<evidence type="ECO:0000256" key="5">
    <source>
        <dbReference type="ARBA" id="ARBA00023136"/>
    </source>
</evidence>
<evidence type="ECO:0000313" key="11">
    <source>
        <dbReference type="Proteomes" id="UP001084650"/>
    </source>
</evidence>
<evidence type="ECO:0000256" key="1">
    <source>
        <dbReference type="ARBA" id="ARBA00004651"/>
    </source>
</evidence>
<reference evidence="9 10" key="1">
    <citation type="submission" date="2016-01" db="EMBL/GenBank/DDBJ databases">
        <title>The new phylogeny of the genus Mycobacterium.</title>
        <authorList>
            <person name="Tarcisio F."/>
            <person name="Conor M."/>
            <person name="Antonella G."/>
            <person name="Elisabetta G."/>
            <person name="Giulia F.S."/>
            <person name="Sara T."/>
            <person name="Anna F."/>
            <person name="Clotilde B."/>
            <person name="Roberto B."/>
            <person name="Veronica D.S."/>
            <person name="Fabio R."/>
            <person name="Monica P."/>
            <person name="Olivier J."/>
            <person name="Enrico T."/>
            <person name="Nicola S."/>
        </authorList>
    </citation>
    <scope>NUCLEOTIDE SEQUENCE [LARGE SCALE GENOMIC DNA]</scope>
    <source>
        <strain evidence="9 10">DSM 45541</strain>
    </source>
</reference>
<keyword evidence="11" id="KW-1185">Reference proteome</keyword>